<evidence type="ECO:0000256" key="1">
    <source>
        <dbReference type="ARBA" id="ARBA00004167"/>
    </source>
</evidence>
<feature type="compositionally biased region" description="Low complexity" evidence="10">
    <location>
        <begin position="265"/>
        <end position="280"/>
    </location>
</feature>
<comment type="caution">
    <text evidence="11">The sequence shown here is derived from an EMBL/GenBank/DDBJ whole genome shotgun (WGS) entry which is preliminary data.</text>
</comment>
<dbReference type="AlphaFoldDB" id="A0AA88XPW1"/>
<dbReference type="InterPro" id="IPR023415">
    <property type="entry name" value="LDLR_class-A_CS"/>
</dbReference>
<organism evidence="11 12">
    <name type="scientific">Pinctada imbricata</name>
    <name type="common">Atlantic pearl-oyster</name>
    <name type="synonym">Pinctada martensii</name>
    <dbReference type="NCBI Taxonomy" id="66713"/>
    <lineage>
        <taxon>Eukaryota</taxon>
        <taxon>Metazoa</taxon>
        <taxon>Spiralia</taxon>
        <taxon>Lophotrochozoa</taxon>
        <taxon>Mollusca</taxon>
        <taxon>Bivalvia</taxon>
        <taxon>Autobranchia</taxon>
        <taxon>Pteriomorphia</taxon>
        <taxon>Pterioida</taxon>
        <taxon>Pterioidea</taxon>
        <taxon>Pteriidae</taxon>
        <taxon>Pinctada</taxon>
    </lineage>
</organism>
<evidence type="ECO:0000256" key="4">
    <source>
        <dbReference type="ARBA" id="ARBA00022737"/>
    </source>
</evidence>
<feature type="compositionally biased region" description="Low complexity" evidence="10">
    <location>
        <begin position="164"/>
        <end position="179"/>
    </location>
</feature>
<dbReference type="CDD" id="cd00112">
    <property type="entry name" value="LDLa"/>
    <property type="match status" value="1"/>
</dbReference>
<evidence type="ECO:0000256" key="3">
    <source>
        <dbReference type="ARBA" id="ARBA00022729"/>
    </source>
</evidence>
<dbReference type="PANTHER" id="PTHR24637">
    <property type="entry name" value="COLLAGEN"/>
    <property type="match status" value="1"/>
</dbReference>
<keyword evidence="2" id="KW-0812">Transmembrane</keyword>
<dbReference type="GO" id="GO:0016020">
    <property type="term" value="C:membrane"/>
    <property type="evidence" value="ECO:0007669"/>
    <property type="project" value="UniProtKB-SubCell"/>
</dbReference>
<comment type="subcellular location">
    <subcellularLocation>
        <location evidence="1">Membrane</location>
        <topology evidence="1">Single-pass membrane protein</topology>
    </subcellularLocation>
</comment>
<dbReference type="SMART" id="SM00192">
    <property type="entry name" value="LDLa"/>
    <property type="match status" value="1"/>
</dbReference>
<dbReference type="Proteomes" id="UP001186944">
    <property type="component" value="Unassembled WGS sequence"/>
</dbReference>
<dbReference type="InterPro" id="IPR008160">
    <property type="entry name" value="Collagen"/>
</dbReference>
<evidence type="ECO:0000256" key="9">
    <source>
        <dbReference type="PROSITE-ProRule" id="PRU00124"/>
    </source>
</evidence>
<evidence type="ECO:0000256" key="8">
    <source>
        <dbReference type="ARBA" id="ARBA00023180"/>
    </source>
</evidence>
<dbReference type="Pfam" id="PF00057">
    <property type="entry name" value="Ldl_recept_a"/>
    <property type="match status" value="1"/>
</dbReference>
<dbReference type="InterPro" id="IPR036055">
    <property type="entry name" value="LDL_receptor-like_sf"/>
</dbReference>
<sequence length="543" mass="56622">MFFTFEKNLFIPLFITFYFRKLNKWITKLQPVRETRRGCCPGYEGDKCEKQCFDCDKYHAITSRVKVIERKLDNLPNRTSSNGGGGPGQKGEQGARGPRGPAGPKGDAGEAGAPGLPGSPGDDGLPGRDGSPGDDGRRGEDGLSGPPGPPGKTGPRGRKGDDGIVGIPGPQGPPGVLGQKGEKGELPITVERFNILVDKIENLSPGTEGTKGERGPPGLRGPPGPPGALGISGAPGPQGPPGVGGEKGDRGESGLQGYPGEPGRDGISGPPGIPGEPGVAGLPGVQGPPGITGEPGGPGEPGVTGLRGPKGEPGDATLVEFPISGKILEDKLTTCCAATTAAPVTTTQNPGIVCKENEFLCKSRTRCIPNDFVCDGLPDCDDKSDEASENCRETALCPEGLFRCDDGSCRTNADDCGLVPGEGEVFQNLRQPGPTNRTALYKDFPTAISVVTPPPLPPPDHPSRGDLLNWVRTQTHRSGAEVALKMYESNTFHREPSNIPAKLDLSVALFHPVSYSLRSSCPTLGFDRNIIVLTVIISMFLSI</sequence>
<keyword evidence="3" id="KW-0732">Signal</keyword>
<comment type="caution">
    <text evidence="9">Lacks conserved residue(s) required for the propagation of feature annotation.</text>
</comment>
<keyword evidence="4" id="KW-0677">Repeat</keyword>
<keyword evidence="6" id="KW-0472">Membrane</keyword>
<evidence type="ECO:0000256" key="5">
    <source>
        <dbReference type="ARBA" id="ARBA00022989"/>
    </source>
</evidence>
<keyword evidence="8" id="KW-0325">Glycoprotein</keyword>
<keyword evidence="7" id="KW-1015">Disulfide bond</keyword>
<accession>A0AA88XPW1</accession>
<evidence type="ECO:0000256" key="2">
    <source>
        <dbReference type="ARBA" id="ARBA00022692"/>
    </source>
</evidence>
<dbReference type="SUPFAM" id="SSF57424">
    <property type="entry name" value="LDL receptor-like module"/>
    <property type="match status" value="1"/>
</dbReference>
<evidence type="ECO:0000256" key="6">
    <source>
        <dbReference type="ARBA" id="ARBA00023136"/>
    </source>
</evidence>
<feature type="compositionally biased region" description="Gly residues" evidence="10">
    <location>
        <begin position="82"/>
        <end position="91"/>
    </location>
</feature>
<evidence type="ECO:0000313" key="11">
    <source>
        <dbReference type="EMBL" id="KAK3090032.1"/>
    </source>
</evidence>
<dbReference type="PROSITE" id="PS50068">
    <property type="entry name" value="LDLRA_2"/>
    <property type="match status" value="1"/>
</dbReference>
<dbReference type="PROSITE" id="PS01209">
    <property type="entry name" value="LDLRA_1"/>
    <property type="match status" value="1"/>
</dbReference>
<dbReference type="EMBL" id="VSWD01000010">
    <property type="protein sequence ID" value="KAK3090032.1"/>
    <property type="molecule type" value="Genomic_DNA"/>
</dbReference>
<evidence type="ECO:0000256" key="10">
    <source>
        <dbReference type="SAM" id="MobiDB-lite"/>
    </source>
</evidence>
<dbReference type="InterPro" id="IPR002172">
    <property type="entry name" value="LDrepeatLR_classA_rpt"/>
</dbReference>
<evidence type="ECO:0000256" key="7">
    <source>
        <dbReference type="ARBA" id="ARBA00023157"/>
    </source>
</evidence>
<proteinExistence type="predicted"/>
<dbReference type="Gene3D" id="4.10.400.10">
    <property type="entry name" value="Low-density Lipoprotein Receptor"/>
    <property type="match status" value="1"/>
</dbReference>
<feature type="compositionally biased region" description="Gly residues" evidence="10">
    <location>
        <begin position="293"/>
        <end position="302"/>
    </location>
</feature>
<dbReference type="FunFam" id="4.10.400.10:FF:000002">
    <property type="entry name" value="Low-density lipoprotein receptor-related protein 1"/>
    <property type="match status" value="1"/>
</dbReference>
<feature type="region of interest" description="Disordered" evidence="10">
    <location>
        <begin position="71"/>
        <end position="182"/>
    </location>
</feature>
<dbReference type="Pfam" id="PF01391">
    <property type="entry name" value="Collagen"/>
    <property type="match status" value="2"/>
</dbReference>
<keyword evidence="12" id="KW-1185">Reference proteome</keyword>
<feature type="region of interest" description="Disordered" evidence="10">
    <location>
        <begin position="201"/>
        <end position="314"/>
    </location>
</feature>
<reference evidence="11" key="1">
    <citation type="submission" date="2019-08" db="EMBL/GenBank/DDBJ databases">
        <title>The improved chromosome-level genome for the pearl oyster Pinctada fucata martensii using PacBio sequencing and Hi-C.</title>
        <authorList>
            <person name="Zheng Z."/>
        </authorList>
    </citation>
    <scope>NUCLEOTIDE SEQUENCE</scope>
    <source>
        <strain evidence="11">ZZ-2019</strain>
        <tissue evidence="11">Adductor muscle</tissue>
    </source>
</reference>
<name>A0AA88XPW1_PINIB</name>
<evidence type="ECO:0000313" key="12">
    <source>
        <dbReference type="Proteomes" id="UP001186944"/>
    </source>
</evidence>
<gene>
    <name evidence="11" type="ORF">FSP39_008687</name>
</gene>
<protein>
    <submittedName>
        <fullName evidence="11">Uncharacterized protein</fullName>
    </submittedName>
</protein>
<feature type="compositionally biased region" description="Low complexity" evidence="10">
    <location>
        <begin position="92"/>
        <end position="123"/>
    </location>
</feature>
<keyword evidence="5" id="KW-1133">Transmembrane helix</keyword>